<protein>
    <recommendedName>
        <fullName evidence="2">heme o synthase</fullName>
        <ecNumber evidence="2">2.5.1.141</ecNumber>
    </recommendedName>
</protein>
<dbReference type="InterPro" id="IPR044878">
    <property type="entry name" value="UbiA_sf"/>
</dbReference>
<feature type="transmembrane region" description="Helical" evidence="10">
    <location>
        <begin position="241"/>
        <end position="263"/>
    </location>
</feature>
<keyword evidence="3" id="KW-1003">Cell membrane</keyword>
<feature type="transmembrane region" description="Helical" evidence="10">
    <location>
        <begin position="275"/>
        <end position="297"/>
    </location>
</feature>
<reference evidence="11" key="1">
    <citation type="submission" date="2021-02" db="EMBL/GenBank/DDBJ databases">
        <title>Sulfurospirillum tamanensis sp. nov.</title>
        <authorList>
            <person name="Frolova A."/>
            <person name="Merkel A."/>
            <person name="Slobodkin A."/>
        </authorList>
    </citation>
    <scope>NUCLEOTIDE SEQUENCE</scope>
    <source>
        <strain evidence="11">T05b</strain>
    </source>
</reference>
<sequence>MKATTATASRAGLREYLVFTKAGLSSAVGLPGLLVYLLIAQEITAALWFSLLGIFLLALGVSALNQYQEKELDAKMPRCQNRPLVTGKISPFAAITTISLLIASATVSLYVALGAVGILFSAVVVFLYNGVYTPMKQASPYAVFPGAILGVVPPMICWMAAGGGLFEVRFLPLAWLYFIWQVPHFWLLVLVYHKDYASANFPTMVDVMGVKSLARVTYVWILLTIISALLVVRFFMPQSDIILGFIVAHALFLVYTSLPLFNLKESAQRLTCKKIFMHLNLYMLLAVAFLVVDRWYFT</sequence>
<dbReference type="EMBL" id="JAFHKK010000061">
    <property type="protein sequence ID" value="MBN2965620.1"/>
    <property type="molecule type" value="Genomic_DNA"/>
</dbReference>
<feature type="transmembrane region" description="Helical" evidence="10">
    <location>
        <begin position="213"/>
        <end position="235"/>
    </location>
</feature>
<feature type="transmembrane region" description="Helical" evidence="10">
    <location>
        <begin position="141"/>
        <end position="161"/>
    </location>
</feature>
<evidence type="ECO:0000313" key="11">
    <source>
        <dbReference type="EMBL" id="MBN2965620.1"/>
    </source>
</evidence>
<dbReference type="EC" id="2.5.1.141" evidence="2"/>
<comment type="subcellular location">
    <subcellularLocation>
        <location evidence="1">Membrane</location>
        <topology evidence="1">Multi-pass membrane protein</topology>
    </subcellularLocation>
</comment>
<evidence type="ECO:0000256" key="4">
    <source>
        <dbReference type="ARBA" id="ARBA00022679"/>
    </source>
</evidence>
<proteinExistence type="predicted"/>
<dbReference type="Pfam" id="PF01040">
    <property type="entry name" value="UbiA"/>
    <property type="match status" value="1"/>
</dbReference>
<dbReference type="InterPro" id="IPR006369">
    <property type="entry name" value="Protohaem_IX_farnesylTrfase"/>
</dbReference>
<dbReference type="RefSeq" id="WP_205460239.1">
    <property type="nucleotide sequence ID" value="NZ_JAFHKK010000061.1"/>
</dbReference>
<keyword evidence="4" id="KW-0808">Transferase</keyword>
<name>A0ABS2WVE2_9BACT</name>
<feature type="transmembrane region" description="Helical" evidence="10">
    <location>
        <begin position="16"/>
        <end position="39"/>
    </location>
</feature>
<evidence type="ECO:0000256" key="9">
    <source>
        <dbReference type="ARBA" id="ARBA00047690"/>
    </source>
</evidence>
<evidence type="ECO:0000256" key="2">
    <source>
        <dbReference type="ARBA" id="ARBA00012292"/>
    </source>
</evidence>
<evidence type="ECO:0000313" key="12">
    <source>
        <dbReference type="Proteomes" id="UP000703590"/>
    </source>
</evidence>
<evidence type="ECO:0000256" key="8">
    <source>
        <dbReference type="ARBA" id="ARBA00023136"/>
    </source>
</evidence>
<comment type="caution">
    <text evidence="11">The sequence shown here is derived from an EMBL/GenBank/DDBJ whole genome shotgun (WGS) entry which is preliminary data.</text>
</comment>
<reference evidence="11" key="2">
    <citation type="submission" date="2021-02" db="EMBL/GenBank/DDBJ databases">
        <authorList>
            <person name="Merkel A.Y."/>
        </authorList>
    </citation>
    <scope>NUCLEOTIDE SEQUENCE</scope>
    <source>
        <strain evidence="11">T05b</strain>
    </source>
</reference>
<dbReference type="Proteomes" id="UP000703590">
    <property type="component" value="Unassembled WGS sequence"/>
</dbReference>
<gene>
    <name evidence="11" type="ORF">JWV37_12605</name>
</gene>
<dbReference type="PANTHER" id="PTHR43448">
    <property type="entry name" value="PROTOHEME IX FARNESYLTRANSFERASE, MITOCHONDRIAL"/>
    <property type="match status" value="1"/>
</dbReference>
<keyword evidence="5 10" id="KW-0812">Transmembrane</keyword>
<keyword evidence="8 10" id="KW-0472">Membrane</keyword>
<evidence type="ECO:0000256" key="5">
    <source>
        <dbReference type="ARBA" id="ARBA00022692"/>
    </source>
</evidence>
<feature type="transmembrane region" description="Helical" evidence="10">
    <location>
        <begin position="45"/>
        <end position="64"/>
    </location>
</feature>
<keyword evidence="7" id="KW-0350">Heme biosynthesis</keyword>
<evidence type="ECO:0000256" key="1">
    <source>
        <dbReference type="ARBA" id="ARBA00004141"/>
    </source>
</evidence>
<accession>A0ABS2WVE2</accession>
<evidence type="ECO:0000256" key="6">
    <source>
        <dbReference type="ARBA" id="ARBA00022989"/>
    </source>
</evidence>
<keyword evidence="6 10" id="KW-1133">Transmembrane helix</keyword>
<comment type="catalytic activity">
    <reaction evidence="9">
        <text>heme b + (2E,6E)-farnesyl diphosphate + H2O = Fe(II)-heme o + diphosphate</text>
        <dbReference type="Rhea" id="RHEA:28070"/>
        <dbReference type="ChEBI" id="CHEBI:15377"/>
        <dbReference type="ChEBI" id="CHEBI:33019"/>
        <dbReference type="ChEBI" id="CHEBI:60344"/>
        <dbReference type="ChEBI" id="CHEBI:60530"/>
        <dbReference type="ChEBI" id="CHEBI:175763"/>
        <dbReference type="EC" id="2.5.1.141"/>
    </reaction>
</comment>
<feature type="transmembrane region" description="Helical" evidence="10">
    <location>
        <begin position="109"/>
        <end position="129"/>
    </location>
</feature>
<feature type="transmembrane region" description="Helical" evidence="10">
    <location>
        <begin position="85"/>
        <end position="103"/>
    </location>
</feature>
<dbReference type="PANTHER" id="PTHR43448:SF2">
    <property type="entry name" value="PROTOHEME IX FARNESYLTRANSFERASE, MITOCHONDRIAL"/>
    <property type="match status" value="1"/>
</dbReference>
<evidence type="ECO:0000256" key="10">
    <source>
        <dbReference type="SAM" id="Phobius"/>
    </source>
</evidence>
<feature type="transmembrane region" description="Helical" evidence="10">
    <location>
        <begin position="173"/>
        <end position="192"/>
    </location>
</feature>
<dbReference type="InterPro" id="IPR000537">
    <property type="entry name" value="UbiA_prenyltransferase"/>
</dbReference>
<keyword evidence="12" id="KW-1185">Reference proteome</keyword>
<evidence type="ECO:0000256" key="3">
    <source>
        <dbReference type="ARBA" id="ARBA00022475"/>
    </source>
</evidence>
<evidence type="ECO:0000256" key="7">
    <source>
        <dbReference type="ARBA" id="ARBA00023133"/>
    </source>
</evidence>
<organism evidence="11 12">
    <name type="scientific">Sulfurospirillum tamanense</name>
    <dbReference type="NCBI Taxonomy" id="2813362"/>
    <lineage>
        <taxon>Bacteria</taxon>
        <taxon>Pseudomonadati</taxon>
        <taxon>Campylobacterota</taxon>
        <taxon>Epsilonproteobacteria</taxon>
        <taxon>Campylobacterales</taxon>
        <taxon>Sulfurospirillaceae</taxon>
        <taxon>Sulfurospirillum</taxon>
    </lineage>
</organism>
<dbReference type="Gene3D" id="1.10.357.140">
    <property type="entry name" value="UbiA prenyltransferase"/>
    <property type="match status" value="1"/>
</dbReference>